<gene>
    <name evidence="10" type="ORF">CHLNCDRAFT_27642</name>
</gene>
<dbReference type="KEGG" id="cvr:CHLNCDRAFT_27642"/>
<protein>
    <recommendedName>
        <fullName evidence="2">DNA-directed RNA polymerases I and III subunit RPAC1</fullName>
    </recommendedName>
    <alternativeName>
        <fullName evidence="7">Plastid-encoded RNA polymerase subunit alpha</fullName>
    </alternativeName>
</protein>
<dbReference type="GO" id="GO:0003899">
    <property type="term" value="F:DNA-directed RNA polymerase activity"/>
    <property type="evidence" value="ECO:0007669"/>
    <property type="project" value="InterPro"/>
</dbReference>
<dbReference type="GO" id="GO:0046983">
    <property type="term" value="F:protein dimerization activity"/>
    <property type="evidence" value="ECO:0007669"/>
    <property type="project" value="InterPro"/>
</dbReference>
<dbReference type="eggNOG" id="KOG1521">
    <property type="taxonomic scope" value="Eukaryota"/>
</dbReference>
<dbReference type="InterPro" id="IPR011262">
    <property type="entry name" value="DNA-dir_RNA_pol_insert"/>
</dbReference>
<dbReference type="GeneID" id="17351264"/>
<evidence type="ECO:0000256" key="4">
    <source>
        <dbReference type="ARBA" id="ARBA00023163"/>
    </source>
</evidence>
<dbReference type="InterPro" id="IPR011263">
    <property type="entry name" value="DNA-dir_RNA_pol_RpoA/D/Rpb3"/>
</dbReference>
<dbReference type="OMA" id="KKKCRAF"/>
<proteinExistence type="inferred from homology"/>
<feature type="region of interest" description="Disordered" evidence="8">
    <location>
        <begin position="1"/>
        <end position="26"/>
    </location>
</feature>
<dbReference type="Pfam" id="PF01000">
    <property type="entry name" value="RNA_pol_A_bac"/>
    <property type="match status" value="1"/>
</dbReference>
<dbReference type="InterPro" id="IPR036603">
    <property type="entry name" value="RBP11-like"/>
</dbReference>
<dbReference type="GO" id="GO:0006351">
    <property type="term" value="P:DNA-templated transcription"/>
    <property type="evidence" value="ECO:0007669"/>
    <property type="project" value="InterPro"/>
</dbReference>
<keyword evidence="3" id="KW-0240">DNA-directed RNA polymerase</keyword>
<dbReference type="Gene3D" id="3.30.1360.10">
    <property type="entry name" value="RNA polymerase, RBP11-like subunit"/>
    <property type="match status" value="1"/>
</dbReference>
<reference evidence="10 11" key="1">
    <citation type="journal article" date="2010" name="Plant Cell">
        <title>The Chlorella variabilis NC64A genome reveals adaptation to photosymbiosis, coevolution with viruses, and cryptic sex.</title>
        <authorList>
            <person name="Blanc G."/>
            <person name="Duncan G."/>
            <person name="Agarkova I."/>
            <person name="Borodovsky M."/>
            <person name="Gurnon J."/>
            <person name="Kuo A."/>
            <person name="Lindquist E."/>
            <person name="Lucas S."/>
            <person name="Pangilinan J."/>
            <person name="Polle J."/>
            <person name="Salamov A."/>
            <person name="Terry A."/>
            <person name="Yamada T."/>
            <person name="Dunigan D.D."/>
            <person name="Grigoriev I.V."/>
            <person name="Claverie J.M."/>
            <person name="Van Etten J.L."/>
        </authorList>
    </citation>
    <scope>NUCLEOTIDE SEQUENCE [LARGE SCALE GENOMIC DNA]</scope>
    <source>
        <strain evidence="10 11">NC64A</strain>
    </source>
</reference>
<feature type="domain" description="DNA-directed RNA polymerase RpoA/D/Rpb3-type" evidence="9">
    <location>
        <begin position="90"/>
        <end position="370"/>
    </location>
</feature>
<comment type="similarity">
    <text evidence="6">Belongs to the archaeal Rpo3/eukaryotic RPB3 RNA polymerase subunit family.</text>
</comment>
<dbReference type="InterPro" id="IPR036643">
    <property type="entry name" value="RNApol_insert_sf"/>
</dbReference>
<dbReference type="SUPFAM" id="SSF56553">
    <property type="entry name" value="Insert subdomain of RNA polymerase alpha subunit"/>
    <property type="match status" value="1"/>
</dbReference>
<evidence type="ECO:0000313" key="10">
    <source>
        <dbReference type="EMBL" id="EFN51752.1"/>
    </source>
</evidence>
<evidence type="ECO:0000256" key="6">
    <source>
        <dbReference type="ARBA" id="ARBA00025804"/>
    </source>
</evidence>
<dbReference type="InterPro" id="IPR033901">
    <property type="entry name" value="RNAPI/III_AC40"/>
</dbReference>
<keyword evidence="4" id="KW-0804">Transcription</keyword>
<keyword evidence="11" id="KW-1185">Reference proteome</keyword>
<dbReference type="CDD" id="cd07032">
    <property type="entry name" value="RNAP_I_II_AC40"/>
    <property type="match status" value="1"/>
</dbReference>
<organism evidence="11">
    <name type="scientific">Chlorella variabilis</name>
    <name type="common">Green alga</name>
    <dbReference type="NCBI Taxonomy" id="554065"/>
    <lineage>
        <taxon>Eukaryota</taxon>
        <taxon>Viridiplantae</taxon>
        <taxon>Chlorophyta</taxon>
        <taxon>core chlorophytes</taxon>
        <taxon>Trebouxiophyceae</taxon>
        <taxon>Chlorellales</taxon>
        <taxon>Chlorellaceae</taxon>
        <taxon>Chlorella clade</taxon>
        <taxon>Chlorella</taxon>
    </lineage>
</organism>
<evidence type="ECO:0000256" key="1">
    <source>
        <dbReference type="ARBA" id="ARBA00004123"/>
    </source>
</evidence>
<dbReference type="GO" id="GO:0005666">
    <property type="term" value="C:RNA polymerase III complex"/>
    <property type="evidence" value="ECO:0007669"/>
    <property type="project" value="TreeGrafter"/>
</dbReference>
<dbReference type="FunCoup" id="E1ZQP2">
    <property type="interactions" value="1750"/>
</dbReference>
<dbReference type="Gene3D" id="2.170.120.12">
    <property type="entry name" value="DNA-directed RNA polymerase, insert domain"/>
    <property type="match status" value="1"/>
</dbReference>
<dbReference type="GO" id="GO:0003677">
    <property type="term" value="F:DNA binding"/>
    <property type="evidence" value="ECO:0007669"/>
    <property type="project" value="InterPro"/>
</dbReference>
<evidence type="ECO:0000256" key="7">
    <source>
        <dbReference type="ARBA" id="ARBA00031776"/>
    </source>
</evidence>
<dbReference type="InterPro" id="IPR050518">
    <property type="entry name" value="Rpo3/RPB3_RNA_Pol_subunit"/>
</dbReference>
<dbReference type="Pfam" id="PF01193">
    <property type="entry name" value="RNA_pol_L"/>
    <property type="match status" value="1"/>
</dbReference>
<name>E1ZQP2_CHLVA</name>
<dbReference type="EMBL" id="GL433860">
    <property type="protein sequence ID" value="EFN51752.1"/>
    <property type="molecule type" value="Genomic_DNA"/>
</dbReference>
<dbReference type="SMART" id="SM00662">
    <property type="entry name" value="RPOLD"/>
    <property type="match status" value="1"/>
</dbReference>
<dbReference type="SUPFAM" id="SSF55257">
    <property type="entry name" value="RBP11-like subunits of RNA polymerase"/>
    <property type="match status" value="1"/>
</dbReference>
<dbReference type="InParanoid" id="E1ZQP2"/>
<dbReference type="OrthoDB" id="270173at2759"/>
<dbReference type="InterPro" id="IPR001514">
    <property type="entry name" value="DNA-dir_RNA_pol_30-40kDasu_CS"/>
</dbReference>
<evidence type="ECO:0000259" key="9">
    <source>
        <dbReference type="SMART" id="SM00662"/>
    </source>
</evidence>
<dbReference type="HAMAP" id="MF_00320">
    <property type="entry name" value="RNApol_arch_Rpo3"/>
    <property type="match status" value="1"/>
</dbReference>
<evidence type="ECO:0000256" key="3">
    <source>
        <dbReference type="ARBA" id="ARBA00022478"/>
    </source>
</evidence>
<dbReference type="RefSeq" id="XP_005843854.1">
    <property type="nucleotide sequence ID" value="XM_005843792.1"/>
</dbReference>
<dbReference type="PANTHER" id="PTHR11800">
    <property type="entry name" value="DNA-DIRECTED RNA POLYMERASE"/>
    <property type="match status" value="1"/>
</dbReference>
<evidence type="ECO:0000313" key="11">
    <source>
        <dbReference type="Proteomes" id="UP000008141"/>
    </source>
</evidence>
<evidence type="ECO:0000256" key="5">
    <source>
        <dbReference type="ARBA" id="ARBA00023242"/>
    </source>
</evidence>
<keyword evidence="5" id="KW-0539">Nucleus</keyword>
<dbReference type="FunFam" id="2.170.120.12:FF:000003">
    <property type="entry name" value="Dna-directed rna polymerases i and iii subunit"/>
    <property type="match status" value="1"/>
</dbReference>
<dbReference type="AlphaFoldDB" id="E1ZQP2"/>
<evidence type="ECO:0000256" key="2">
    <source>
        <dbReference type="ARBA" id="ARBA00022083"/>
    </source>
</evidence>
<evidence type="ECO:0000256" key="8">
    <source>
        <dbReference type="SAM" id="MobiDB-lite"/>
    </source>
</evidence>
<comment type="subcellular location">
    <subcellularLocation>
        <location evidence="1">Nucleus</location>
    </subcellularLocation>
</comment>
<accession>E1ZQP2</accession>
<dbReference type="Proteomes" id="UP000008141">
    <property type="component" value="Unassembled WGS sequence"/>
</dbReference>
<sequence length="381" mass="42569">MARTKKKQQAVPAPAPGSRDEAATSYGTQQLPDALELARTRVLCGPDVNIHTTSTIAASQWASLGVDAAFDLEKFKKGFQVDITRYEGYDMEFEMKGVSCALANSLRRIMISEAPTMAIEHVYIVNNTSVIQDEVLSHRLGLIPLKVDPRLFQYKAKEDAPSEQNTIVLKLKVECRRLPNSGMENDKVYSRDLQWLPEGSEMPDETSCRFASSQAALVPEDVRPVHDDILIAKLRPGQAIELECHCIKGVGDDHAKWSPVATTWYRLMPEVVLLQQPRGKIAEELVEQLPGLLQLLGSGDHATVVVGDAPCSLCWGACVDKERYMPYLQLRKIKDHFIFTIESTGAWRPHELFKYAVQLMVSKCDKVLEGLQAFPARSFKT</sequence>
<dbReference type="STRING" id="554065.E1ZQP2"/>
<dbReference type="PROSITE" id="PS00446">
    <property type="entry name" value="RNA_POL_D_30KD"/>
    <property type="match status" value="1"/>
</dbReference>
<dbReference type="InterPro" id="IPR022842">
    <property type="entry name" value="RNAP_Rpo3/Rpb3/RPAC1"/>
</dbReference>
<dbReference type="PANTHER" id="PTHR11800:SF13">
    <property type="entry name" value="DNA-DIRECTED RNA POLYMERASES I AND III SUBUNIT RPAC1"/>
    <property type="match status" value="1"/>
</dbReference>
<dbReference type="GO" id="GO:0005736">
    <property type="term" value="C:RNA polymerase I complex"/>
    <property type="evidence" value="ECO:0007669"/>
    <property type="project" value="TreeGrafter"/>
</dbReference>